<accession>A0A392P1K7</accession>
<evidence type="ECO:0000313" key="1">
    <source>
        <dbReference type="EMBL" id="MCI05878.1"/>
    </source>
</evidence>
<sequence length="62" mass="6931">MKLPLDFPRTAFHNVRLTVDCLAGTLTTITAMSTAKMEKGEERQPQVEKDEGAYYAAVIKMI</sequence>
<protein>
    <submittedName>
        <fullName evidence="1">Cytochrome P450 710A1-like</fullName>
    </submittedName>
</protein>
<comment type="caution">
    <text evidence="1">The sequence shown here is derived from an EMBL/GenBank/DDBJ whole genome shotgun (WGS) entry which is preliminary data.</text>
</comment>
<evidence type="ECO:0000313" key="2">
    <source>
        <dbReference type="Proteomes" id="UP000265520"/>
    </source>
</evidence>
<keyword evidence="2" id="KW-1185">Reference proteome</keyword>
<dbReference type="Proteomes" id="UP000265520">
    <property type="component" value="Unassembled WGS sequence"/>
</dbReference>
<organism evidence="1 2">
    <name type="scientific">Trifolium medium</name>
    <dbReference type="NCBI Taxonomy" id="97028"/>
    <lineage>
        <taxon>Eukaryota</taxon>
        <taxon>Viridiplantae</taxon>
        <taxon>Streptophyta</taxon>
        <taxon>Embryophyta</taxon>
        <taxon>Tracheophyta</taxon>
        <taxon>Spermatophyta</taxon>
        <taxon>Magnoliopsida</taxon>
        <taxon>eudicotyledons</taxon>
        <taxon>Gunneridae</taxon>
        <taxon>Pentapetalae</taxon>
        <taxon>rosids</taxon>
        <taxon>fabids</taxon>
        <taxon>Fabales</taxon>
        <taxon>Fabaceae</taxon>
        <taxon>Papilionoideae</taxon>
        <taxon>50 kb inversion clade</taxon>
        <taxon>NPAAA clade</taxon>
        <taxon>Hologalegina</taxon>
        <taxon>IRL clade</taxon>
        <taxon>Trifolieae</taxon>
        <taxon>Trifolium</taxon>
    </lineage>
</organism>
<dbReference type="EMBL" id="LXQA010060055">
    <property type="protein sequence ID" value="MCI05878.1"/>
    <property type="molecule type" value="Genomic_DNA"/>
</dbReference>
<reference evidence="1 2" key="1">
    <citation type="journal article" date="2018" name="Front. Plant Sci.">
        <title>Red Clover (Trifolium pratense) and Zigzag Clover (T. medium) - A Picture of Genomic Similarities and Differences.</title>
        <authorList>
            <person name="Dluhosova J."/>
            <person name="Istvanek J."/>
            <person name="Nedelnik J."/>
            <person name="Repkova J."/>
        </authorList>
    </citation>
    <scope>NUCLEOTIDE SEQUENCE [LARGE SCALE GENOMIC DNA]</scope>
    <source>
        <strain evidence="2">cv. 10/8</strain>
        <tissue evidence="1">Leaf</tissue>
    </source>
</reference>
<proteinExistence type="predicted"/>
<name>A0A392P1K7_9FABA</name>
<dbReference type="AlphaFoldDB" id="A0A392P1K7"/>